<evidence type="ECO:0000259" key="7">
    <source>
        <dbReference type="Pfam" id="PF00205"/>
    </source>
</evidence>
<evidence type="ECO:0000259" key="8">
    <source>
        <dbReference type="Pfam" id="PF02775"/>
    </source>
</evidence>
<evidence type="ECO:0000313" key="11">
    <source>
        <dbReference type="Proteomes" id="UP000010469"/>
    </source>
</evidence>
<feature type="domain" description="Thiamine pyrophosphate enzyme central" evidence="7">
    <location>
        <begin position="194"/>
        <end position="307"/>
    </location>
</feature>
<dbReference type="KEGG" id="clg:Calag_0176"/>
<dbReference type="InterPro" id="IPR045229">
    <property type="entry name" value="TPP_enz"/>
</dbReference>
<dbReference type="GO" id="GO:0009099">
    <property type="term" value="P:L-valine biosynthetic process"/>
    <property type="evidence" value="ECO:0007669"/>
    <property type="project" value="TreeGrafter"/>
</dbReference>
<comment type="similarity">
    <text evidence="1 6">Belongs to the TPP enzyme family.</text>
</comment>
<dbReference type="SUPFAM" id="SSF52518">
    <property type="entry name" value="Thiamin diphosphate-binding fold (THDP-binding)"/>
    <property type="match status" value="2"/>
</dbReference>
<comment type="catalytic activity">
    <reaction evidence="5">
        <text>a 2-oxocarboxylate + 2 oxidized [2Fe-2S]-[ferredoxin] + CoA = an acyl-CoA + 2 reduced [2Fe-2S]-[ferredoxin] + CO2 + H(+)</text>
        <dbReference type="Rhea" id="RHEA:42316"/>
        <dbReference type="Rhea" id="RHEA-COMP:10000"/>
        <dbReference type="Rhea" id="RHEA-COMP:10001"/>
        <dbReference type="ChEBI" id="CHEBI:15378"/>
        <dbReference type="ChEBI" id="CHEBI:16526"/>
        <dbReference type="ChEBI" id="CHEBI:33737"/>
        <dbReference type="ChEBI" id="CHEBI:33738"/>
        <dbReference type="ChEBI" id="CHEBI:35179"/>
        <dbReference type="ChEBI" id="CHEBI:57287"/>
        <dbReference type="ChEBI" id="CHEBI:58342"/>
        <dbReference type="EC" id="1.2.7.11"/>
    </reaction>
</comment>
<keyword evidence="11" id="KW-1185">Reference proteome</keyword>
<dbReference type="InterPro" id="IPR011766">
    <property type="entry name" value="TPP_enzyme_TPP-bd"/>
</dbReference>
<evidence type="ECO:0000256" key="4">
    <source>
        <dbReference type="ARBA" id="ARBA00023052"/>
    </source>
</evidence>
<dbReference type="Gene3D" id="3.40.50.970">
    <property type="match status" value="2"/>
</dbReference>
<dbReference type="EMBL" id="CP003378">
    <property type="protein sequence ID" value="AFZ69961.1"/>
    <property type="molecule type" value="Genomic_DNA"/>
</dbReference>
<dbReference type="AlphaFoldDB" id="L0A802"/>
<evidence type="ECO:0000256" key="5">
    <source>
        <dbReference type="ARBA" id="ARBA00048893"/>
    </source>
</evidence>
<dbReference type="GO" id="GO:0019164">
    <property type="term" value="F:pyruvate synthase activity"/>
    <property type="evidence" value="ECO:0007669"/>
    <property type="project" value="UniProtKB-ARBA"/>
</dbReference>
<dbReference type="SUPFAM" id="SSF52467">
    <property type="entry name" value="DHS-like NAD/FAD-binding domain"/>
    <property type="match status" value="1"/>
</dbReference>
<dbReference type="Proteomes" id="UP000010469">
    <property type="component" value="Chromosome"/>
</dbReference>
<evidence type="ECO:0000259" key="9">
    <source>
        <dbReference type="Pfam" id="PF02776"/>
    </source>
</evidence>
<evidence type="ECO:0000256" key="1">
    <source>
        <dbReference type="ARBA" id="ARBA00007812"/>
    </source>
</evidence>
<organism evidence="10 11">
    <name type="scientific">Caldisphaera lagunensis (strain DSM 15908 / JCM 11604 / ANMR 0165 / IC-154)</name>
    <dbReference type="NCBI Taxonomy" id="1056495"/>
    <lineage>
        <taxon>Archaea</taxon>
        <taxon>Thermoproteota</taxon>
        <taxon>Thermoprotei</taxon>
        <taxon>Acidilobales</taxon>
        <taxon>Caldisphaeraceae</taxon>
        <taxon>Caldisphaera</taxon>
    </lineage>
</organism>
<dbReference type="InterPro" id="IPR012001">
    <property type="entry name" value="Thiamin_PyroP_enz_TPP-bd_dom"/>
</dbReference>
<dbReference type="Pfam" id="PF02776">
    <property type="entry name" value="TPP_enzyme_N"/>
    <property type="match status" value="1"/>
</dbReference>
<accession>L0A802</accession>
<keyword evidence="10" id="KW-0436">Ligase</keyword>
<dbReference type="PANTHER" id="PTHR18968:SF13">
    <property type="entry name" value="ACETOLACTATE SYNTHASE CATALYTIC SUBUNIT, MITOCHONDRIAL"/>
    <property type="match status" value="1"/>
</dbReference>
<dbReference type="InterPro" id="IPR029061">
    <property type="entry name" value="THDP-binding"/>
</dbReference>
<keyword evidence="4 6" id="KW-0786">Thiamine pyrophosphate</keyword>
<dbReference type="GO" id="GO:0030976">
    <property type="term" value="F:thiamine pyrophosphate binding"/>
    <property type="evidence" value="ECO:0007669"/>
    <property type="project" value="InterPro"/>
</dbReference>
<dbReference type="GO" id="GO:0000287">
    <property type="term" value="F:magnesium ion binding"/>
    <property type="evidence" value="ECO:0007669"/>
    <property type="project" value="InterPro"/>
</dbReference>
<dbReference type="InParanoid" id="L0A802"/>
<gene>
    <name evidence="10" type="ordered locus">Calag_0176</name>
</gene>
<evidence type="ECO:0000256" key="6">
    <source>
        <dbReference type="RuleBase" id="RU362132"/>
    </source>
</evidence>
<dbReference type="CDD" id="cd07035">
    <property type="entry name" value="TPP_PYR_POX_like"/>
    <property type="match status" value="1"/>
</dbReference>
<dbReference type="CDD" id="cd00568">
    <property type="entry name" value="TPP_enzymes"/>
    <property type="match status" value="1"/>
</dbReference>
<dbReference type="GO" id="GO:0018491">
    <property type="term" value="F:2-oxobutyrate synthase activity"/>
    <property type="evidence" value="ECO:0007669"/>
    <property type="project" value="UniProtKB-ARBA"/>
</dbReference>
<name>L0A802_CALLD</name>
<dbReference type="EC" id="1.2.7.11" evidence="3"/>
<protein>
    <recommendedName>
        <fullName evidence="3">2-oxoacid oxidoreductase (ferredoxin)</fullName>
        <ecNumber evidence="3">1.2.7.11</ecNumber>
    </recommendedName>
</protein>
<feature type="domain" description="Thiamine pyrophosphate enzyme N-terminal TPP-binding" evidence="9">
    <location>
        <begin position="5"/>
        <end position="119"/>
    </location>
</feature>
<dbReference type="HOGENOM" id="CLU_013748_3_1_2"/>
<dbReference type="InterPro" id="IPR029035">
    <property type="entry name" value="DHS-like_NAD/FAD-binding_dom"/>
</dbReference>
<dbReference type="Pfam" id="PF02775">
    <property type="entry name" value="TPP_enzyme_C"/>
    <property type="match status" value="1"/>
</dbReference>
<evidence type="ECO:0000313" key="10">
    <source>
        <dbReference type="EMBL" id="AFZ69961.1"/>
    </source>
</evidence>
<dbReference type="RefSeq" id="WP_015231859.1">
    <property type="nucleotide sequence ID" value="NC_019791.1"/>
</dbReference>
<dbReference type="GO" id="GO:0009097">
    <property type="term" value="P:isoleucine biosynthetic process"/>
    <property type="evidence" value="ECO:0007669"/>
    <property type="project" value="TreeGrafter"/>
</dbReference>
<dbReference type="GO" id="GO:0005948">
    <property type="term" value="C:acetolactate synthase complex"/>
    <property type="evidence" value="ECO:0007669"/>
    <property type="project" value="TreeGrafter"/>
</dbReference>
<reference evidence="11" key="1">
    <citation type="submission" date="2012-03" db="EMBL/GenBank/DDBJ databases">
        <title>Complete genome of Caldisphaera lagunensis DSM 15908.</title>
        <authorList>
            <person name="Lucas S."/>
            <person name="Copeland A."/>
            <person name="Lapidus A."/>
            <person name="Glavina del Rio T."/>
            <person name="Dalin E."/>
            <person name="Tice H."/>
            <person name="Bruce D."/>
            <person name="Goodwin L."/>
            <person name="Pitluck S."/>
            <person name="Peters L."/>
            <person name="Mikhailova N."/>
            <person name="Teshima H."/>
            <person name="Kyrpides N."/>
            <person name="Mavromatis K."/>
            <person name="Ivanova N."/>
            <person name="Brettin T."/>
            <person name="Detter J.C."/>
            <person name="Han C."/>
            <person name="Larimer F."/>
            <person name="Land M."/>
            <person name="Hauser L."/>
            <person name="Markowitz V."/>
            <person name="Cheng J.-F."/>
            <person name="Hugenholtz P."/>
            <person name="Woyke T."/>
            <person name="Wu D."/>
            <person name="Spring S."/>
            <person name="Schroeder M."/>
            <person name="Brambilla E."/>
            <person name="Klenk H.-P."/>
            <person name="Eisen J.A."/>
        </authorList>
    </citation>
    <scope>NUCLEOTIDE SEQUENCE [LARGE SCALE GENOMIC DNA]</scope>
    <source>
        <strain evidence="11">DSM 15908 / JCM 11604 / IC-154</strain>
    </source>
</reference>
<dbReference type="eggNOG" id="arCOG01998">
    <property type="taxonomic scope" value="Archaea"/>
</dbReference>
<evidence type="ECO:0000256" key="3">
    <source>
        <dbReference type="ARBA" id="ARBA00012691"/>
    </source>
</evidence>
<dbReference type="GO" id="GO:0050660">
    <property type="term" value="F:flavin adenine dinucleotide binding"/>
    <property type="evidence" value="ECO:0007669"/>
    <property type="project" value="TreeGrafter"/>
</dbReference>
<dbReference type="GO" id="GO:0016874">
    <property type="term" value="F:ligase activity"/>
    <property type="evidence" value="ECO:0007669"/>
    <property type="project" value="UniProtKB-KW"/>
</dbReference>
<dbReference type="InterPro" id="IPR012000">
    <property type="entry name" value="Thiamin_PyroP_enz_cen_dom"/>
</dbReference>
<dbReference type="PANTHER" id="PTHR18968">
    <property type="entry name" value="THIAMINE PYROPHOSPHATE ENZYMES"/>
    <property type="match status" value="1"/>
</dbReference>
<sequence>MVEIKLSEALARGLINLGIKRIYGVIGTTVLNFYDALYEYKNEIKQITVRKENVAISAADAEYRTTKKPAAAVVHAGGGFLNSLTGLGIAMKDRSRLLLITGSVKRRLKNTDSWLEVDQEGLSKALNLYHYYVESPDVFVEKFEKAMIDLFYGNPKPVVLEIPEDIWDKKINIDENNFPNISYEKEENVNEEDVKRVKEEILKSNKPLILVSNEVNFENSRSYIYELSEITDSYILTTGNARGICEEDHPRCIGRVGYGGGSLYADNALKSTDYLLVFGEGFDDITTYGFNLTPSESIVVISNDPSSELRPSYYETIKADPLVFLKELVNQLKRDTKNKKINDQWKKEIEKYKNDWDNLIKQTLKRKYRDAVNPALFFSKLNDALKRNRIIIGGQGTHVLYTYDYMKVYEFGGFMAATNLGSMGFALPAAIGAKISNPDREVIAIIGDGEALMSIEALQTIKDENLDVKIIIVNDNSYRVLYLKQLINKSNRIYGTELNNPDFAKLAESFGIRGIKISRDEEIDNSIKEILANGPIVVDLITSRDDMPPTNTEMVLKMDQT</sequence>
<dbReference type="GO" id="GO:0003984">
    <property type="term" value="F:acetolactate synthase activity"/>
    <property type="evidence" value="ECO:0007669"/>
    <property type="project" value="TreeGrafter"/>
</dbReference>
<evidence type="ECO:0000256" key="2">
    <source>
        <dbReference type="ARBA" id="ARBA00011631"/>
    </source>
</evidence>
<comment type="subunit">
    <text evidence="2">Heterodimer composed of an alpha and a beta subunit.</text>
</comment>
<feature type="domain" description="Thiamine pyrophosphate enzyme TPP-binding" evidence="8">
    <location>
        <begin position="395"/>
        <end position="539"/>
    </location>
</feature>
<dbReference type="STRING" id="1056495.Calag_0176"/>
<dbReference type="Pfam" id="PF00205">
    <property type="entry name" value="TPP_enzyme_M"/>
    <property type="match status" value="1"/>
</dbReference>
<dbReference type="OrthoDB" id="6837at2157"/>
<proteinExistence type="inferred from homology"/>
<dbReference type="GeneID" id="14211436"/>
<dbReference type="Gene3D" id="3.40.50.1220">
    <property type="entry name" value="TPP-binding domain"/>
    <property type="match status" value="1"/>
</dbReference>